<gene>
    <name evidence="15" type="ORF">B4U80_01576</name>
</gene>
<evidence type="ECO:0000256" key="1">
    <source>
        <dbReference type="ARBA" id="ARBA00004477"/>
    </source>
</evidence>
<comment type="caution">
    <text evidence="15">The sequence shown here is derived from an EMBL/GenBank/DDBJ whole genome shotgun (WGS) entry which is preliminary data.</text>
</comment>
<evidence type="ECO:0000256" key="4">
    <source>
        <dbReference type="ARBA" id="ARBA00005420"/>
    </source>
</evidence>
<comment type="pathway">
    <text evidence="2">Glycerolipid metabolism; triacylglycerol biosynthesis.</text>
</comment>
<dbReference type="GO" id="GO:0004144">
    <property type="term" value="F:diacylglycerol O-acyltransferase activity"/>
    <property type="evidence" value="ECO:0007669"/>
    <property type="project" value="UniProtKB-EC"/>
</dbReference>
<sequence>MNNLNKIFSANLVPCISFGENDVYSHIKFDENSLFRRVQKKFLKVFTFSTPIFYGRGFSESIVGYLPYRKSINTVVGKAISVEKIEEPTQEDIDKLHAIYVKALCDLFYAYREKFSENPKLEIVIK</sequence>
<evidence type="ECO:0000256" key="2">
    <source>
        <dbReference type="ARBA" id="ARBA00004771"/>
    </source>
</evidence>
<keyword evidence="16" id="KW-1185">Reference proteome</keyword>
<keyword evidence="11" id="KW-1133">Transmembrane helix</keyword>
<dbReference type="PANTHER" id="PTHR12317">
    <property type="entry name" value="DIACYLGLYCEROL O-ACYLTRANSFERASE"/>
    <property type="match status" value="1"/>
</dbReference>
<dbReference type="GO" id="GO:0019432">
    <property type="term" value="P:triglyceride biosynthetic process"/>
    <property type="evidence" value="ECO:0007669"/>
    <property type="project" value="TreeGrafter"/>
</dbReference>
<keyword evidence="14" id="KW-0012">Acyltransferase</keyword>
<evidence type="ECO:0000313" key="16">
    <source>
        <dbReference type="Proteomes" id="UP000288716"/>
    </source>
</evidence>
<dbReference type="EMBL" id="NCKV01009865">
    <property type="protein sequence ID" value="RWS22091.1"/>
    <property type="molecule type" value="Genomic_DNA"/>
</dbReference>
<dbReference type="VEuPathDB" id="VectorBase:LDEU009949"/>
<comment type="similarity">
    <text evidence="4">Belongs to the diacylglycerol acyltransferase family.</text>
</comment>
<protein>
    <recommendedName>
        <fullName evidence="5">diacylglycerol O-acyltransferase</fullName>
        <ecNumber evidence="5">2.3.1.20</ecNumber>
    </recommendedName>
</protein>
<evidence type="ECO:0000256" key="9">
    <source>
        <dbReference type="ARBA" id="ARBA00022798"/>
    </source>
</evidence>
<evidence type="ECO:0000313" key="15">
    <source>
        <dbReference type="EMBL" id="RWS22091.1"/>
    </source>
</evidence>
<evidence type="ECO:0000256" key="5">
    <source>
        <dbReference type="ARBA" id="ARBA00013244"/>
    </source>
</evidence>
<dbReference type="PANTHER" id="PTHR12317:SF0">
    <property type="entry name" value="ACYLTRANSFERASE"/>
    <property type="match status" value="1"/>
</dbReference>
<evidence type="ECO:0000256" key="6">
    <source>
        <dbReference type="ARBA" id="ARBA00022516"/>
    </source>
</evidence>
<accession>A0A443S3P2</accession>
<keyword evidence="8" id="KW-0812">Transmembrane</keyword>
<dbReference type="Proteomes" id="UP000288716">
    <property type="component" value="Unassembled WGS sequence"/>
</dbReference>
<dbReference type="OrthoDB" id="10008102at2759"/>
<name>A0A443S3P2_9ACAR</name>
<evidence type="ECO:0000256" key="11">
    <source>
        <dbReference type="ARBA" id="ARBA00022989"/>
    </source>
</evidence>
<keyword evidence="7" id="KW-0808">Transferase</keyword>
<evidence type="ECO:0000256" key="12">
    <source>
        <dbReference type="ARBA" id="ARBA00023098"/>
    </source>
</evidence>
<evidence type="ECO:0000256" key="7">
    <source>
        <dbReference type="ARBA" id="ARBA00022679"/>
    </source>
</evidence>
<keyword evidence="10" id="KW-0256">Endoplasmic reticulum</keyword>
<evidence type="ECO:0000256" key="13">
    <source>
        <dbReference type="ARBA" id="ARBA00023136"/>
    </source>
</evidence>
<dbReference type="GO" id="GO:0005789">
    <property type="term" value="C:endoplasmic reticulum membrane"/>
    <property type="evidence" value="ECO:0007669"/>
    <property type="project" value="UniProtKB-SubCell"/>
</dbReference>
<evidence type="ECO:0000256" key="14">
    <source>
        <dbReference type="ARBA" id="ARBA00023315"/>
    </source>
</evidence>
<evidence type="ECO:0000256" key="3">
    <source>
        <dbReference type="ARBA" id="ARBA00005189"/>
    </source>
</evidence>
<evidence type="ECO:0000256" key="10">
    <source>
        <dbReference type="ARBA" id="ARBA00022824"/>
    </source>
</evidence>
<dbReference type="Pfam" id="PF03982">
    <property type="entry name" value="DAGAT"/>
    <property type="match status" value="1"/>
</dbReference>
<dbReference type="GO" id="GO:0006071">
    <property type="term" value="P:glycerol metabolic process"/>
    <property type="evidence" value="ECO:0007669"/>
    <property type="project" value="UniProtKB-KW"/>
</dbReference>
<dbReference type="InterPro" id="IPR007130">
    <property type="entry name" value="DAGAT"/>
</dbReference>
<proteinExistence type="inferred from homology"/>
<dbReference type="AlphaFoldDB" id="A0A443S3P2"/>
<reference evidence="15 16" key="1">
    <citation type="journal article" date="2018" name="Gigascience">
        <title>Genomes of trombidid mites reveal novel predicted allergens and laterally-transferred genes associated with secondary metabolism.</title>
        <authorList>
            <person name="Dong X."/>
            <person name="Chaisiri K."/>
            <person name="Xia D."/>
            <person name="Armstrong S.D."/>
            <person name="Fang Y."/>
            <person name="Donnelly M.J."/>
            <person name="Kadowaki T."/>
            <person name="McGarry J.W."/>
            <person name="Darby A.C."/>
            <person name="Makepeace B.L."/>
        </authorList>
    </citation>
    <scope>NUCLEOTIDE SEQUENCE [LARGE SCALE GENOMIC DNA]</scope>
    <source>
        <strain evidence="15">UoL-UT</strain>
    </source>
</reference>
<evidence type="ECO:0000256" key="8">
    <source>
        <dbReference type="ARBA" id="ARBA00022692"/>
    </source>
</evidence>
<keyword evidence="9" id="KW-0319">Glycerol metabolism</keyword>
<keyword evidence="13" id="KW-0472">Membrane</keyword>
<comment type="pathway">
    <text evidence="3">Lipid metabolism.</text>
</comment>
<keyword evidence="12" id="KW-0443">Lipid metabolism</keyword>
<dbReference type="EC" id="2.3.1.20" evidence="5"/>
<comment type="subcellular location">
    <subcellularLocation>
        <location evidence="1">Endoplasmic reticulum membrane</location>
        <topology evidence="1">Multi-pass membrane protein</topology>
    </subcellularLocation>
</comment>
<organism evidence="15 16">
    <name type="scientific">Leptotrombidium deliense</name>
    <dbReference type="NCBI Taxonomy" id="299467"/>
    <lineage>
        <taxon>Eukaryota</taxon>
        <taxon>Metazoa</taxon>
        <taxon>Ecdysozoa</taxon>
        <taxon>Arthropoda</taxon>
        <taxon>Chelicerata</taxon>
        <taxon>Arachnida</taxon>
        <taxon>Acari</taxon>
        <taxon>Acariformes</taxon>
        <taxon>Trombidiformes</taxon>
        <taxon>Prostigmata</taxon>
        <taxon>Anystina</taxon>
        <taxon>Parasitengona</taxon>
        <taxon>Trombiculoidea</taxon>
        <taxon>Trombiculidae</taxon>
        <taxon>Leptotrombidium</taxon>
    </lineage>
</organism>
<dbReference type="STRING" id="299467.A0A443S3P2"/>
<keyword evidence="6" id="KW-0444">Lipid biosynthesis</keyword>